<keyword evidence="3" id="KW-1185">Reference proteome</keyword>
<dbReference type="InterPro" id="IPR035985">
    <property type="entry name" value="Ubiquitin-activating_enz"/>
</dbReference>
<protein>
    <submittedName>
        <fullName evidence="2">Molybdopterin biosynthesis protein MoeB</fullName>
    </submittedName>
</protein>
<accession>A0ABM7X3L1</accession>
<dbReference type="EMBL" id="AP025591">
    <property type="protein sequence ID" value="BDG06390.1"/>
    <property type="molecule type" value="Genomic_DNA"/>
</dbReference>
<gene>
    <name evidence="2" type="ORF">AMOR_53860</name>
</gene>
<organism evidence="2 3">
    <name type="scientific">Anaeromyxobacter oryzae</name>
    <dbReference type="NCBI Taxonomy" id="2918170"/>
    <lineage>
        <taxon>Bacteria</taxon>
        <taxon>Pseudomonadati</taxon>
        <taxon>Myxococcota</taxon>
        <taxon>Myxococcia</taxon>
        <taxon>Myxococcales</taxon>
        <taxon>Cystobacterineae</taxon>
        <taxon>Anaeromyxobacteraceae</taxon>
        <taxon>Anaeromyxobacter</taxon>
    </lineage>
</organism>
<dbReference type="SUPFAM" id="SSF69572">
    <property type="entry name" value="Activating enzymes of the ubiquitin-like proteins"/>
    <property type="match status" value="1"/>
</dbReference>
<sequence length="230" mass="22812">MPLSDDRVARWSRQLIVPGFGEGAQERLLSARVRVVGVDAVASAALVALVQAGVGRIWLDDPESVGPADLAGWLFPPSAVGTPRTDAARAALAPLSAFISVDAYPMGGVPGAALVCAPSVAQALAAAEAARRAGIPHVVVEPDGDSGAVISVPPGAPCYACARSASGAGRPPQAGVAALAALAALELVQLIATPAAIPGRRIDLVRGVATSRPTARLAGCACAGAQPAES</sequence>
<evidence type="ECO:0000259" key="1">
    <source>
        <dbReference type="Pfam" id="PF00899"/>
    </source>
</evidence>
<dbReference type="Gene3D" id="3.40.50.720">
    <property type="entry name" value="NAD(P)-binding Rossmann-like Domain"/>
    <property type="match status" value="1"/>
</dbReference>
<feature type="domain" description="THIF-type NAD/FAD binding fold" evidence="1">
    <location>
        <begin position="12"/>
        <end position="192"/>
    </location>
</feature>
<dbReference type="InterPro" id="IPR000594">
    <property type="entry name" value="ThiF_NAD_FAD-bd"/>
</dbReference>
<name>A0ABM7X3L1_9BACT</name>
<evidence type="ECO:0000313" key="3">
    <source>
        <dbReference type="Proteomes" id="UP001162891"/>
    </source>
</evidence>
<dbReference type="Pfam" id="PF00899">
    <property type="entry name" value="ThiF"/>
    <property type="match status" value="1"/>
</dbReference>
<dbReference type="Proteomes" id="UP001162891">
    <property type="component" value="Chromosome"/>
</dbReference>
<reference evidence="3" key="1">
    <citation type="journal article" date="2022" name="Int. J. Syst. Evol. Microbiol.">
        <title>Anaeromyxobacter oryzae sp. nov., Anaeromyxobacter diazotrophicus sp. nov. and Anaeromyxobacter paludicola sp. nov., isolated from paddy soils.</title>
        <authorList>
            <person name="Itoh H."/>
            <person name="Xu Z."/>
            <person name="Mise K."/>
            <person name="Masuda Y."/>
            <person name="Ushijima N."/>
            <person name="Hayakawa C."/>
            <person name="Shiratori Y."/>
            <person name="Senoo K."/>
        </authorList>
    </citation>
    <scope>NUCLEOTIDE SEQUENCE [LARGE SCALE GENOMIC DNA]</scope>
    <source>
        <strain evidence="3">Red232</strain>
    </source>
</reference>
<proteinExistence type="predicted"/>
<evidence type="ECO:0000313" key="2">
    <source>
        <dbReference type="EMBL" id="BDG06390.1"/>
    </source>
</evidence>
<dbReference type="RefSeq" id="WP_248356066.1">
    <property type="nucleotide sequence ID" value="NZ_AP025591.1"/>
</dbReference>